<dbReference type="AlphaFoldDB" id="A0A151IHK1"/>
<proteinExistence type="predicted"/>
<gene>
    <name evidence="1" type="ORF">ALC62_07550</name>
</gene>
<dbReference type="EMBL" id="KQ977592">
    <property type="protein sequence ID" value="KYN01653.1"/>
    <property type="molecule type" value="Genomic_DNA"/>
</dbReference>
<accession>A0A151IHK1</accession>
<dbReference type="STRING" id="456900.A0A151IHK1"/>
<evidence type="ECO:0008006" key="3">
    <source>
        <dbReference type="Google" id="ProtNLM"/>
    </source>
</evidence>
<evidence type="ECO:0000313" key="2">
    <source>
        <dbReference type="Proteomes" id="UP000078542"/>
    </source>
</evidence>
<organism evidence="1 2">
    <name type="scientific">Cyphomyrmex costatus</name>
    <dbReference type="NCBI Taxonomy" id="456900"/>
    <lineage>
        <taxon>Eukaryota</taxon>
        <taxon>Metazoa</taxon>
        <taxon>Ecdysozoa</taxon>
        <taxon>Arthropoda</taxon>
        <taxon>Hexapoda</taxon>
        <taxon>Insecta</taxon>
        <taxon>Pterygota</taxon>
        <taxon>Neoptera</taxon>
        <taxon>Endopterygota</taxon>
        <taxon>Hymenoptera</taxon>
        <taxon>Apocrita</taxon>
        <taxon>Aculeata</taxon>
        <taxon>Formicoidea</taxon>
        <taxon>Formicidae</taxon>
        <taxon>Myrmicinae</taxon>
        <taxon>Cyphomyrmex</taxon>
    </lineage>
</organism>
<name>A0A151IHK1_9HYME</name>
<sequence length="259" mass="30639">MRVNKAKNVFSNHVSSALEFLTNENHKLEYITTSWFVKQISKWFSLMTSRTCCTALGTKNKEIYNASISFLRKIIDLFTKIKIIDQIPPFNNNLTIEYNNKEINSLYHIAEYCLASVKKTCTSCSNCIEFVGSKKNIKAKKTSLNFKYSLLTRLKCYNVKTLYFVNEATFQVFLQLENIFRHYRPYFDKMRNVNSHTFLVNEFNSIPTDHILDCHNLHLKLFKKFATVRLKFKNKRKIVLPNRKYYDSKSMATMYHSFK</sequence>
<protein>
    <recommendedName>
        <fullName evidence="3">THAP domain-containing protein 9</fullName>
    </recommendedName>
</protein>
<keyword evidence="2" id="KW-1185">Reference proteome</keyword>
<evidence type="ECO:0000313" key="1">
    <source>
        <dbReference type="EMBL" id="KYN01653.1"/>
    </source>
</evidence>
<reference evidence="1 2" key="1">
    <citation type="submission" date="2016-03" db="EMBL/GenBank/DDBJ databases">
        <title>Cyphomyrmex costatus WGS genome.</title>
        <authorList>
            <person name="Nygaard S."/>
            <person name="Hu H."/>
            <person name="Boomsma J."/>
            <person name="Zhang G."/>
        </authorList>
    </citation>
    <scope>NUCLEOTIDE SEQUENCE [LARGE SCALE GENOMIC DNA]</scope>
    <source>
        <strain evidence="1">MS0001</strain>
        <tissue evidence="1">Whole body</tissue>
    </source>
</reference>
<dbReference type="Proteomes" id="UP000078542">
    <property type="component" value="Unassembled WGS sequence"/>
</dbReference>